<dbReference type="GO" id="GO:0098542">
    <property type="term" value="P:defense response to other organism"/>
    <property type="evidence" value="ECO:0007669"/>
    <property type="project" value="TreeGrafter"/>
</dbReference>
<comment type="caution">
    <text evidence="4">The sequence shown here is derived from an EMBL/GenBank/DDBJ whole genome shotgun (WGS) entry which is preliminary data.</text>
</comment>
<protein>
    <recommendedName>
        <fullName evidence="3">Disease resistance protein winged helix domain-containing protein</fullName>
    </recommendedName>
</protein>
<dbReference type="InterPro" id="IPR044974">
    <property type="entry name" value="Disease_R_plants"/>
</dbReference>
<evidence type="ECO:0000256" key="1">
    <source>
        <dbReference type="ARBA" id="ARBA00022737"/>
    </source>
</evidence>
<evidence type="ECO:0000259" key="3">
    <source>
        <dbReference type="Pfam" id="PF23559"/>
    </source>
</evidence>
<feature type="domain" description="Disease resistance protein winged helix" evidence="3">
    <location>
        <begin position="97"/>
        <end position="171"/>
    </location>
</feature>
<accession>A0AAD6PRV8</accession>
<keyword evidence="5" id="KW-1185">Reference proteome</keyword>
<dbReference type="Gene3D" id="3.80.10.10">
    <property type="entry name" value="Ribonuclease Inhibitor"/>
    <property type="match status" value="1"/>
</dbReference>
<keyword evidence="1" id="KW-0677">Repeat</keyword>
<dbReference type="SUPFAM" id="SSF52058">
    <property type="entry name" value="L domain-like"/>
    <property type="match status" value="1"/>
</dbReference>
<dbReference type="Gene3D" id="1.10.8.430">
    <property type="entry name" value="Helical domain of apoptotic protease-activating factors"/>
    <property type="match status" value="1"/>
</dbReference>
<dbReference type="PANTHER" id="PTHR23155">
    <property type="entry name" value="DISEASE RESISTANCE PROTEIN RP"/>
    <property type="match status" value="1"/>
</dbReference>
<organism evidence="4 5">
    <name type="scientific">Populus alba x Populus x berolinensis</name>
    <dbReference type="NCBI Taxonomy" id="444605"/>
    <lineage>
        <taxon>Eukaryota</taxon>
        <taxon>Viridiplantae</taxon>
        <taxon>Streptophyta</taxon>
        <taxon>Embryophyta</taxon>
        <taxon>Tracheophyta</taxon>
        <taxon>Spermatophyta</taxon>
        <taxon>Magnoliopsida</taxon>
        <taxon>eudicotyledons</taxon>
        <taxon>Gunneridae</taxon>
        <taxon>Pentapetalae</taxon>
        <taxon>rosids</taxon>
        <taxon>fabids</taxon>
        <taxon>Malpighiales</taxon>
        <taxon>Salicaceae</taxon>
        <taxon>Saliceae</taxon>
        <taxon>Populus</taxon>
    </lineage>
</organism>
<dbReference type="Gene3D" id="1.10.10.10">
    <property type="entry name" value="Winged helix-like DNA-binding domain superfamily/Winged helix DNA-binding domain"/>
    <property type="match status" value="1"/>
</dbReference>
<keyword evidence="2" id="KW-0611">Plant defense</keyword>
<proteinExistence type="predicted"/>
<sequence>MAKSPDFNVRTRAEIERLGREMVGRCTGLPLAIIVLGGLLATKKTIFEWDVVRQNIISHLRRGKGDEQRLGVTEVLALSYHELPYQVKPCFLHLAHFPEDCEIQTKKMIRMWVAEGFVSSVYNGVEEETMEDVAQRYLGELVERCMVQVVERGINGRIRTCRMHDLMRDLCVSKAKQENFLEVFNQSLASDHSADSFPRSYGEGSEGNLRYLQTLDLLTWNSTVQIPNVVWRLNRLRHLYLPESCGEDSYKWQLANLVNLQTLVNFPAEKCEITDLVRLNHLKKLVIDDPKFGAIFRSPHLHIEGQIEKLPECQQFSANLAKLNLLGSKLTEDPMPNTGEAAELENSFAYKWIRFLGTKWFAWTKTVPEGLRFITSLREMEIRSMLKAFRTRLEHGGEDYYKVQHVPSIAFRYCDY</sequence>
<dbReference type="InterPro" id="IPR058922">
    <property type="entry name" value="WHD_DRP"/>
</dbReference>
<dbReference type="InterPro" id="IPR032675">
    <property type="entry name" value="LRR_dom_sf"/>
</dbReference>
<reference evidence="4 5" key="1">
    <citation type="journal article" date="2023" name="Mol. Ecol. Resour.">
        <title>Chromosome-level genome assembly of a triploid poplar Populus alba 'Berolinensis'.</title>
        <authorList>
            <person name="Chen S."/>
            <person name="Yu Y."/>
            <person name="Wang X."/>
            <person name="Wang S."/>
            <person name="Zhang T."/>
            <person name="Zhou Y."/>
            <person name="He R."/>
            <person name="Meng N."/>
            <person name="Wang Y."/>
            <person name="Liu W."/>
            <person name="Liu Z."/>
            <person name="Liu J."/>
            <person name="Guo Q."/>
            <person name="Huang H."/>
            <person name="Sederoff R.R."/>
            <person name="Wang G."/>
            <person name="Qu G."/>
            <person name="Chen S."/>
        </authorList>
    </citation>
    <scope>NUCLEOTIDE SEQUENCE [LARGE SCALE GENOMIC DNA]</scope>
    <source>
        <strain evidence="4">SC-2020</strain>
    </source>
</reference>
<dbReference type="PANTHER" id="PTHR23155:SF1185">
    <property type="entry name" value="DISEASE RESISTANCE RPP8-LIKE PROTEIN 3-RELATED"/>
    <property type="match status" value="1"/>
</dbReference>
<dbReference type="EMBL" id="JAQIZT010000018">
    <property type="protein sequence ID" value="KAJ6958780.1"/>
    <property type="molecule type" value="Genomic_DNA"/>
</dbReference>
<dbReference type="FunFam" id="1.10.10.10:FF:000322">
    <property type="entry name" value="Probable disease resistance protein At1g63360"/>
    <property type="match status" value="1"/>
</dbReference>
<dbReference type="GO" id="GO:0043531">
    <property type="term" value="F:ADP binding"/>
    <property type="evidence" value="ECO:0007669"/>
    <property type="project" value="InterPro"/>
</dbReference>
<dbReference type="Proteomes" id="UP001164929">
    <property type="component" value="Chromosome 18"/>
</dbReference>
<dbReference type="InterPro" id="IPR027417">
    <property type="entry name" value="P-loop_NTPase"/>
</dbReference>
<dbReference type="InterPro" id="IPR036388">
    <property type="entry name" value="WH-like_DNA-bd_sf"/>
</dbReference>
<dbReference type="AlphaFoldDB" id="A0AAD6PRV8"/>
<dbReference type="SUPFAM" id="SSF52540">
    <property type="entry name" value="P-loop containing nucleoside triphosphate hydrolases"/>
    <property type="match status" value="1"/>
</dbReference>
<dbReference type="InterPro" id="IPR042197">
    <property type="entry name" value="Apaf_helical"/>
</dbReference>
<dbReference type="Pfam" id="PF23559">
    <property type="entry name" value="WHD_DRP"/>
    <property type="match status" value="1"/>
</dbReference>
<gene>
    <name evidence="4" type="ORF">NC653_040415</name>
</gene>
<evidence type="ECO:0000313" key="4">
    <source>
        <dbReference type="EMBL" id="KAJ6958780.1"/>
    </source>
</evidence>
<evidence type="ECO:0000256" key="2">
    <source>
        <dbReference type="ARBA" id="ARBA00022821"/>
    </source>
</evidence>
<evidence type="ECO:0000313" key="5">
    <source>
        <dbReference type="Proteomes" id="UP001164929"/>
    </source>
</evidence>
<name>A0AAD6PRV8_9ROSI</name>